<evidence type="ECO:0000313" key="2">
    <source>
        <dbReference type="EMBL" id="MBX40598.1"/>
    </source>
</evidence>
<organism evidence="2">
    <name type="scientific">Rhizophora mucronata</name>
    <name type="common">Asiatic mangrove</name>
    <dbReference type="NCBI Taxonomy" id="61149"/>
    <lineage>
        <taxon>Eukaryota</taxon>
        <taxon>Viridiplantae</taxon>
        <taxon>Streptophyta</taxon>
        <taxon>Embryophyta</taxon>
        <taxon>Tracheophyta</taxon>
        <taxon>Spermatophyta</taxon>
        <taxon>Magnoliopsida</taxon>
        <taxon>eudicotyledons</taxon>
        <taxon>Gunneridae</taxon>
        <taxon>Pentapetalae</taxon>
        <taxon>rosids</taxon>
        <taxon>fabids</taxon>
        <taxon>Malpighiales</taxon>
        <taxon>Rhizophoraceae</taxon>
        <taxon>Rhizophora</taxon>
    </lineage>
</organism>
<name>A0A2P2NDP3_RHIMU</name>
<dbReference type="AlphaFoldDB" id="A0A2P2NDP3"/>
<evidence type="ECO:0000256" key="1">
    <source>
        <dbReference type="SAM" id="MobiDB-lite"/>
    </source>
</evidence>
<accession>A0A2P2NDP3</accession>
<sequence>MMMAVPKDPQTMRRHRRKAQWPLNKETVKGKARPQPESIFKPINHQSGGSICWQK</sequence>
<protein>
    <submittedName>
        <fullName evidence="2">Uncharacterized protein</fullName>
    </submittedName>
</protein>
<dbReference type="EMBL" id="GGEC01060114">
    <property type="protein sequence ID" value="MBX40598.1"/>
    <property type="molecule type" value="Transcribed_RNA"/>
</dbReference>
<reference evidence="2" key="1">
    <citation type="submission" date="2018-02" db="EMBL/GenBank/DDBJ databases">
        <title>Rhizophora mucronata_Transcriptome.</title>
        <authorList>
            <person name="Meera S.P."/>
            <person name="Sreeshan A."/>
            <person name="Augustine A."/>
        </authorList>
    </citation>
    <scope>NUCLEOTIDE SEQUENCE</scope>
    <source>
        <tissue evidence="2">Leaf</tissue>
    </source>
</reference>
<proteinExistence type="predicted"/>
<feature type="region of interest" description="Disordered" evidence="1">
    <location>
        <begin position="1"/>
        <end position="55"/>
    </location>
</feature>